<evidence type="ECO:0000256" key="4">
    <source>
        <dbReference type="ARBA" id="ARBA00022692"/>
    </source>
</evidence>
<evidence type="ECO:0000256" key="1">
    <source>
        <dbReference type="ARBA" id="ARBA00004651"/>
    </source>
</evidence>
<comment type="subcellular location">
    <subcellularLocation>
        <location evidence="1">Cell membrane</location>
        <topology evidence="1">Multi-pass membrane protein</topology>
    </subcellularLocation>
</comment>
<evidence type="ECO:0000259" key="8">
    <source>
        <dbReference type="Pfam" id="PF03176"/>
    </source>
</evidence>
<dbReference type="EMBL" id="UPHU01000001">
    <property type="protein sequence ID" value="VBA50736.1"/>
    <property type="molecule type" value="Genomic_DNA"/>
</dbReference>
<dbReference type="GO" id="GO:0005886">
    <property type="term" value="C:plasma membrane"/>
    <property type="evidence" value="ECO:0007669"/>
    <property type="project" value="UniProtKB-SubCell"/>
</dbReference>
<keyword evidence="5 7" id="KW-1133">Transmembrane helix</keyword>
<evidence type="ECO:0000313" key="9">
    <source>
        <dbReference type="EMBL" id="VBA50736.1"/>
    </source>
</evidence>
<feature type="transmembrane region" description="Helical" evidence="7">
    <location>
        <begin position="74"/>
        <end position="95"/>
    </location>
</feature>
<proteinExistence type="inferred from homology"/>
<keyword evidence="6 7" id="KW-0472">Membrane</keyword>
<dbReference type="SUPFAM" id="SSF82866">
    <property type="entry name" value="Multidrug efflux transporter AcrB transmembrane domain"/>
    <property type="match status" value="1"/>
</dbReference>
<keyword evidence="4 7" id="KW-0812">Transmembrane</keyword>
<evidence type="ECO:0000313" key="10">
    <source>
        <dbReference type="Proteomes" id="UP000268285"/>
    </source>
</evidence>
<name>A0A498QP34_9MYCO</name>
<gene>
    <name evidence="9" type="ORF">LAUMK142_02787</name>
</gene>
<dbReference type="Pfam" id="PF03176">
    <property type="entry name" value="MMPL"/>
    <property type="match status" value="1"/>
</dbReference>
<keyword evidence="3" id="KW-1003">Cell membrane</keyword>
<sequence length="168" mass="18626">MLVFCTAFGLSMDYEVFLMARTREYWLTSHRGWGANDRSVAFGVAHTGRVITAAVLIMAISFAALMAARVSFMWLFGFGLTVAVLVDATLVRMLLVPAFMHVLGRSNWWAPKPLARLHDRLGFSEHVRAFGTPQCAAASPRTGNSTWRVVGRRVLFGQQNQPQGGPRL</sequence>
<feature type="domain" description="Membrane transport protein MMPL" evidence="8">
    <location>
        <begin position="2"/>
        <end position="112"/>
    </location>
</feature>
<dbReference type="InterPro" id="IPR004869">
    <property type="entry name" value="MMPL_dom"/>
</dbReference>
<dbReference type="Proteomes" id="UP000268285">
    <property type="component" value="Unassembled WGS sequence"/>
</dbReference>
<reference evidence="9 10" key="1">
    <citation type="submission" date="2018-09" db="EMBL/GenBank/DDBJ databases">
        <authorList>
            <person name="Tagini F."/>
        </authorList>
    </citation>
    <scope>NUCLEOTIDE SEQUENCE [LARGE SCALE GENOMIC DNA]</scope>
    <source>
        <strain evidence="9 10">MK142</strain>
    </source>
</reference>
<evidence type="ECO:0000256" key="3">
    <source>
        <dbReference type="ARBA" id="ARBA00022475"/>
    </source>
</evidence>
<feature type="transmembrane region" description="Helical" evidence="7">
    <location>
        <begin position="50"/>
        <end position="68"/>
    </location>
</feature>
<dbReference type="PANTHER" id="PTHR33406">
    <property type="entry name" value="MEMBRANE PROTEIN MJ1562-RELATED"/>
    <property type="match status" value="1"/>
</dbReference>
<dbReference type="PANTHER" id="PTHR33406:SF11">
    <property type="entry name" value="MEMBRANE PROTEIN SCO6666-RELATED"/>
    <property type="match status" value="1"/>
</dbReference>
<protein>
    <submittedName>
        <fullName evidence="9">Heme uptake protein MmpL11</fullName>
    </submittedName>
</protein>
<keyword evidence="10" id="KW-1185">Reference proteome</keyword>
<organism evidence="9 10">
    <name type="scientific">Mycobacterium pseudokansasii</name>
    <dbReference type="NCBI Taxonomy" id="2341080"/>
    <lineage>
        <taxon>Bacteria</taxon>
        <taxon>Bacillati</taxon>
        <taxon>Actinomycetota</taxon>
        <taxon>Actinomycetes</taxon>
        <taxon>Mycobacteriales</taxon>
        <taxon>Mycobacteriaceae</taxon>
        <taxon>Mycobacterium</taxon>
    </lineage>
</organism>
<evidence type="ECO:0000256" key="6">
    <source>
        <dbReference type="ARBA" id="ARBA00023136"/>
    </source>
</evidence>
<evidence type="ECO:0000256" key="5">
    <source>
        <dbReference type="ARBA" id="ARBA00022989"/>
    </source>
</evidence>
<evidence type="ECO:0000256" key="2">
    <source>
        <dbReference type="ARBA" id="ARBA00010157"/>
    </source>
</evidence>
<dbReference type="AlphaFoldDB" id="A0A498QP34"/>
<comment type="similarity">
    <text evidence="2">Belongs to the resistance-nodulation-cell division (RND) (TC 2.A.6) family. MmpL subfamily.</text>
</comment>
<dbReference type="Gene3D" id="1.20.1640.10">
    <property type="entry name" value="Multidrug efflux transporter AcrB transmembrane domain"/>
    <property type="match status" value="1"/>
</dbReference>
<dbReference type="InterPro" id="IPR050545">
    <property type="entry name" value="Mycobact_MmpL"/>
</dbReference>
<accession>A0A498QP34</accession>
<evidence type="ECO:0000256" key="7">
    <source>
        <dbReference type="SAM" id="Phobius"/>
    </source>
</evidence>